<reference evidence="3" key="1">
    <citation type="journal article" date="2014" name="Int. J. Syst. Evol. Microbiol.">
        <title>Complete genome of a new Firmicutes species belonging to the dominant human colonic microbiota ('Ruminococcus bicirculans') reveals two chromosomes and a selective capacity to utilize plant glucans.</title>
        <authorList>
            <consortium name="NISC Comparative Sequencing Program"/>
            <person name="Wegmann U."/>
            <person name="Louis P."/>
            <person name="Goesmann A."/>
            <person name="Henrissat B."/>
            <person name="Duncan S.H."/>
            <person name="Flint H.J."/>
        </authorList>
    </citation>
    <scope>NUCLEOTIDE SEQUENCE</scope>
    <source>
        <strain evidence="3">NBRC 107169</strain>
    </source>
</reference>
<dbReference type="InterPro" id="IPR009061">
    <property type="entry name" value="DNA-bd_dom_put_sf"/>
</dbReference>
<dbReference type="InterPro" id="IPR000551">
    <property type="entry name" value="MerR-type_HTH_dom"/>
</dbReference>
<evidence type="ECO:0000256" key="1">
    <source>
        <dbReference type="ARBA" id="ARBA00023125"/>
    </source>
</evidence>
<dbReference type="PANTHER" id="PTHR30204">
    <property type="entry name" value="REDOX-CYCLING DRUG-SENSING TRANSCRIPTIONAL ACTIVATOR SOXR"/>
    <property type="match status" value="1"/>
</dbReference>
<dbReference type="PROSITE" id="PS00552">
    <property type="entry name" value="HTH_MERR_1"/>
    <property type="match status" value="1"/>
</dbReference>
<evidence type="ECO:0000259" key="2">
    <source>
        <dbReference type="PROSITE" id="PS50937"/>
    </source>
</evidence>
<feature type="domain" description="HTH merR-type" evidence="2">
    <location>
        <begin position="1"/>
        <end position="69"/>
    </location>
</feature>
<name>A0ABQ5UUX2_9HYPH</name>
<proteinExistence type="predicted"/>
<evidence type="ECO:0000313" key="3">
    <source>
        <dbReference type="EMBL" id="GLQ18897.1"/>
    </source>
</evidence>
<dbReference type="SUPFAM" id="SSF46955">
    <property type="entry name" value="Putative DNA-binding domain"/>
    <property type="match status" value="1"/>
</dbReference>
<reference evidence="3" key="2">
    <citation type="submission" date="2023-01" db="EMBL/GenBank/DDBJ databases">
        <title>Draft genome sequence of Maritalea porphyrae strain NBRC 107169.</title>
        <authorList>
            <person name="Sun Q."/>
            <person name="Mori K."/>
        </authorList>
    </citation>
    <scope>NUCLEOTIDE SEQUENCE</scope>
    <source>
        <strain evidence="3">NBRC 107169</strain>
    </source>
</reference>
<sequence length="125" mass="14288">MNIGEAAKMSGLSPDTIRFYEKRGLILSTKRDEKGHRYYAESDVGWLGLLACLRGTGMPLAETETFTHLVNEGEHTVPDRIDLLENHRERLAEKRAELDAYEKHLDEKIAYYNSVLKSQKHEAAQ</sequence>
<dbReference type="CDD" id="cd01109">
    <property type="entry name" value="HTH_YyaN"/>
    <property type="match status" value="1"/>
</dbReference>
<dbReference type="PRINTS" id="PR00040">
    <property type="entry name" value="HTHMERR"/>
</dbReference>
<accession>A0ABQ5UUX2</accession>
<dbReference type="RefSeq" id="WP_284366007.1">
    <property type="nucleotide sequence ID" value="NZ_BSNI01000002.1"/>
</dbReference>
<evidence type="ECO:0000313" key="4">
    <source>
        <dbReference type="Proteomes" id="UP001161405"/>
    </source>
</evidence>
<comment type="caution">
    <text evidence="3">The sequence shown here is derived from an EMBL/GenBank/DDBJ whole genome shotgun (WGS) entry which is preliminary data.</text>
</comment>
<dbReference type="EMBL" id="BSNI01000002">
    <property type="protein sequence ID" value="GLQ18897.1"/>
    <property type="molecule type" value="Genomic_DNA"/>
</dbReference>
<dbReference type="Pfam" id="PF13411">
    <property type="entry name" value="MerR_1"/>
    <property type="match status" value="1"/>
</dbReference>
<dbReference type="SMART" id="SM00422">
    <property type="entry name" value="HTH_MERR"/>
    <property type="match status" value="1"/>
</dbReference>
<protein>
    <submittedName>
        <fullName evidence="3">MerR family transcriptional regulator</fullName>
    </submittedName>
</protein>
<keyword evidence="4" id="KW-1185">Reference proteome</keyword>
<gene>
    <name evidence="3" type="ORF">GCM10007879_31460</name>
</gene>
<organism evidence="3 4">
    <name type="scientific">Maritalea porphyrae</name>
    <dbReference type="NCBI Taxonomy" id="880732"/>
    <lineage>
        <taxon>Bacteria</taxon>
        <taxon>Pseudomonadati</taxon>
        <taxon>Pseudomonadota</taxon>
        <taxon>Alphaproteobacteria</taxon>
        <taxon>Hyphomicrobiales</taxon>
        <taxon>Devosiaceae</taxon>
        <taxon>Maritalea</taxon>
    </lineage>
</organism>
<dbReference type="PROSITE" id="PS50937">
    <property type="entry name" value="HTH_MERR_2"/>
    <property type="match status" value="1"/>
</dbReference>
<dbReference type="InterPro" id="IPR047057">
    <property type="entry name" value="MerR_fam"/>
</dbReference>
<dbReference type="PANTHER" id="PTHR30204:SF98">
    <property type="entry name" value="HTH-TYPE TRANSCRIPTIONAL REGULATOR ADHR"/>
    <property type="match status" value="1"/>
</dbReference>
<dbReference type="Gene3D" id="1.10.1660.10">
    <property type="match status" value="1"/>
</dbReference>
<dbReference type="Proteomes" id="UP001161405">
    <property type="component" value="Unassembled WGS sequence"/>
</dbReference>
<keyword evidence="1" id="KW-0238">DNA-binding</keyword>